<dbReference type="OrthoDB" id="686198at2759"/>
<evidence type="ECO:0000313" key="1">
    <source>
        <dbReference type="Proteomes" id="UP000235220"/>
    </source>
</evidence>
<name>A0A6P9E1R1_JUGRE</name>
<keyword evidence="1" id="KW-1185">Reference proteome</keyword>
<accession>A0A6P9E1R1</accession>
<dbReference type="InParanoid" id="A0A6P9E1R1"/>
<proteinExistence type="predicted"/>
<reference evidence="2" key="1">
    <citation type="submission" date="2025-08" db="UniProtKB">
        <authorList>
            <consortium name="RefSeq"/>
        </authorList>
    </citation>
    <scope>IDENTIFICATION</scope>
    <source>
        <tissue evidence="2">Leaves</tissue>
    </source>
</reference>
<gene>
    <name evidence="2" type="primary">LOC118344748</name>
</gene>
<evidence type="ECO:0000313" key="2">
    <source>
        <dbReference type="RefSeq" id="XP_035542020.1"/>
    </source>
</evidence>
<dbReference type="RefSeq" id="XP_035542020.1">
    <property type="nucleotide sequence ID" value="XM_035686127.1"/>
</dbReference>
<protein>
    <submittedName>
        <fullName evidence="2">Uncharacterized protein LOC118344748</fullName>
    </submittedName>
</protein>
<dbReference type="InterPro" id="IPR045026">
    <property type="entry name" value="LIMYB"/>
</dbReference>
<dbReference type="PANTHER" id="PTHR47584:SF14">
    <property type="entry name" value="L10-INTERACTING MYB DOMAIN-CONTAINING PROTEIN-LIKE"/>
    <property type="match status" value="1"/>
</dbReference>
<organism evidence="1 2">
    <name type="scientific">Juglans regia</name>
    <name type="common">English walnut</name>
    <dbReference type="NCBI Taxonomy" id="51240"/>
    <lineage>
        <taxon>Eukaryota</taxon>
        <taxon>Viridiplantae</taxon>
        <taxon>Streptophyta</taxon>
        <taxon>Embryophyta</taxon>
        <taxon>Tracheophyta</taxon>
        <taxon>Spermatophyta</taxon>
        <taxon>Magnoliopsida</taxon>
        <taxon>eudicotyledons</taxon>
        <taxon>Gunneridae</taxon>
        <taxon>Pentapetalae</taxon>
        <taxon>rosids</taxon>
        <taxon>fabids</taxon>
        <taxon>Fagales</taxon>
        <taxon>Juglandaceae</taxon>
        <taxon>Juglans</taxon>
    </lineage>
</organism>
<sequence>MGIYGSMKQTGLGWDAERKAPVVSKEHLANEIKVRSSFKYFKTEGCPKYEYLCVIFGVQLRLGHYIRHRLTRPQLVTMSKCLRRRCKTMVDRWLIMKGPIASSWYARSGSRRRRRGGPTQSIALEDQFSEFLEEIKCSAAIRRKAAKDGRYGSMSGKLSKRANSMECDAALDLHVHSMK</sequence>
<dbReference type="PANTHER" id="PTHR47584">
    <property type="match status" value="1"/>
</dbReference>
<dbReference type="AlphaFoldDB" id="A0A6P9E1R1"/>
<dbReference type="GeneID" id="118344748"/>
<dbReference type="KEGG" id="jre:118344748"/>
<dbReference type="Proteomes" id="UP000235220">
    <property type="component" value="Chromosome 15"/>
</dbReference>